<comment type="caution">
    <text evidence="2">The sequence shown here is derived from an EMBL/GenBank/DDBJ whole genome shotgun (WGS) entry which is preliminary data.</text>
</comment>
<dbReference type="RefSeq" id="WP_099843623.1">
    <property type="nucleotide sequence ID" value="NZ_NKYI01000021.1"/>
</dbReference>
<evidence type="ECO:0000256" key="1">
    <source>
        <dbReference type="SAM" id="MobiDB-lite"/>
    </source>
</evidence>
<feature type="region of interest" description="Disordered" evidence="1">
    <location>
        <begin position="209"/>
        <end position="240"/>
    </location>
</feature>
<feature type="compositionally biased region" description="Polar residues" evidence="1">
    <location>
        <begin position="181"/>
        <end position="192"/>
    </location>
</feature>
<feature type="compositionally biased region" description="Polar residues" evidence="1">
    <location>
        <begin position="219"/>
        <end position="231"/>
    </location>
</feature>
<dbReference type="EMBL" id="NKYI01000021">
    <property type="protein sequence ID" value="PIK83647.1"/>
    <property type="molecule type" value="Genomic_DNA"/>
</dbReference>
<evidence type="ECO:0000313" key="3">
    <source>
        <dbReference type="Proteomes" id="UP000229713"/>
    </source>
</evidence>
<feature type="compositionally biased region" description="Basic and acidic residues" evidence="1">
    <location>
        <begin position="169"/>
        <end position="179"/>
    </location>
</feature>
<proteinExistence type="predicted"/>
<gene>
    <name evidence="2" type="ORF">CFY86_13935</name>
</gene>
<feature type="region of interest" description="Disordered" evidence="1">
    <location>
        <begin position="145"/>
        <end position="192"/>
    </location>
</feature>
<feature type="compositionally biased region" description="Polar residues" evidence="1">
    <location>
        <begin position="145"/>
        <end position="165"/>
    </location>
</feature>
<protein>
    <recommendedName>
        <fullName evidence="4">Replication protein O</fullName>
    </recommendedName>
</protein>
<organism evidence="2 3">
    <name type="scientific">Raoultella ornithinolytica</name>
    <name type="common">Klebsiella ornithinolytica</name>
    <dbReference type="NCBI Taxonomy" id="54291"/>
    <lineage>
        <taxon>Bacteria</taxon>
        <taxon>Pseudomonadati</taxon>
        <taxon>Pseudomonadota</taxon>
        <taxon>Gammaproteobacteria</taxon>
        <taxon>Enterobacterales</taxon>
        <taxon>Enterobacteriaceae</taxon>
        <taxon>Klebsiella/Raoultella group</taxon>
        <taxon>Raoultella</taxon>
    </lineage>
</organism>
<accession>A0A855FGT9</accession>
<sequence length="364" mass="40810">MNNQVFDIVQAMSGQGNCITIPGPYLDFFAGDRQQHLLAAILNQLVFWSGKSSLDDGWFYKEHAALAKEVRAKDGDVVRKAMFKITDQYLSGVIEEELRQVNGTPKKHYRIDQDALISRIFPQILDSALKPNGNKSLKVMETAQEPNGNGLNAESKQVVESNGNGSRAECIRPKSRMETAQEPNPGNGSQAESYLYTDLKNRSLHTDHKNHAGEISPVDNFSESTQKTATPEANLPDATEDGILATDDDFDLAMWFWSTIIEMYERAAEFDGSLAKPREPNFVAWAQEVRLLRQEHGCSHDQMRTMIERIQRDQFWCSKIQSMKTLRSKWPELALKLCPVNLAVGGNIGFSGKVDTNIPKGFRG</sequence>
<evidence type="ECO:0008006" key="4">
    <source>
        <dbReference type="Google" id="ProtNLM"/>
    </source>
</evidence>
<reference evidence="2 3" key="1">
    <citation type="submission" date="2017-07" db="EMBL/GenBank/DDBJ databases">
        <title>Raoultella ornithinolytica strain HH3 draft genome.</title>
        <authorList>
            <person name="Duceppe M.-O."/>
            <person name="Huang H."/>
            <person name="Phipps-Todd B."/>
        </authorList>
    </citation>
    <scope>NUCLEOTIDE SEQUENCE [LARGE SCALE GENOMIC DNA]</scope>
    <source>
        <strain evidence="2 3">HH3</strain>
    </source>
</reference>
<dbReference type="AlphaFoldDB" id="A0A855FGT9"/>
<evidence type="ECO:0000313" key="2">
    <source>
        <dbReference type="EMBL" id="PIK83647.1"/>
    </source>
</evidence>
<dbReference type="Proteomes" id="UP000229713">
    <property type="component" value="Unassembled WGS sequence"/>
</dbReference>
<name>A0A855FGT9_RAOOR</name>